<evidence type="ECO:0000313" key="3">
    <source>
        <dbReference type="EMBL" id="KAK0059083.1"/>
    </source>
</evidence>
<sequence length="274" mass="30783">MGVTGSGVPLGGECGGMIVRCTDEAVSSSDVVILDDMLTFTPGSIADLKKFIADFYFIDLSTAAAGYELKFGNIEYHLSQGTDIKVMGDIYNFSMMGGTVTSKNVVLGKIRRHSEDMKTFRKSITRCWHLLKPYLERIVMLSPAGKKRPLQENSESVSEGKKLKSSNDAAVNEHLDSVEHQCLCCITQRQNFASHCENLSEKLKGCRKAIHALNKRYNTKRMNHEIIRKATCIANYCQEKANLKFKNRKLKKENEKLLSRLNGLKDVSSYLAKW</sequence>
<evidence type="ECO:0000256" key="2">
    <source>
        <dbReference type="SAM" id="MobiDB-lite"/>
    </source>
</evidence>
<organism evidence="3 4">
    <name type="scientific">Biomphalaria pfeifferi</name>
    <name type="common">Bloodfluke planorb</name>
    <name type="synonym">Freshwater snail</name>
    <dbReference type="NCBI Taxonomy" id="112525"/>
    <lineage>
        <taxon>Eukaryota</taxon>
        <taxon>Metazoa</taxon>
        <taxon>Spiralia</taxon>
        <taxon>Lophotrochozoa</taxon>
        <taxon>Mollusca</taxon>
        <taxon>Gastropoda</taxon>
        <taxon>Heterobranchia</taxon>
        <taxon>Euthyneura</taxon>
        <taxon>Panpulmonata</taxon>
        <taxon>Hygrophila</taxon>
        <taxon>Lymnaeoidea</taxon>
        <taxon>Planorbidae</taxon>
        <taxon>Biomphalaria</taxon>
    </lineage>
</organism>
<feature type="region of interest" description="Disordered" evidence="2">
    <location>
        <begin position="146"/>
        <end position="166"/>
    </location>
</feature>
<keyword evidence="1" id="KW-0175">Coiled coil</keyword>
<gene>
    <name evidence="3" type="ORF">Bpfe_011424</name>
</gene>
<reference evidence="3" key="2">
    <citation type="submission" date="2023-04" db="EMBL/GenBank/DDBJ databases">
        <authorList>
            <person name="Bu L."/>
            <person name="Lu L."/>
            <person name="Laidemitt M.R."/>
            <person name="Zhang S.M."/>
            <person name="Mutuku M."/>
            <person name="Mkoji G."/>
            <person name="Steinauer M."/>
            <person name="Loker E.S."/>
        </authorList>
    </citation>
    <scope>NUCLEOTIDE SEQUENCE</scope>
    <source>
        <strain evidence="3">KasaAsao</strain>
        <tissue evidence="3">Whole Snail</tissue>
    </source>
</reference>
<feature type="coiled-coil region" evidence="1">
    <location>
        <begin position="196"/>
        <end position="267"/>
    </location>
</feature>
<name>A0AAD8BR04_BIOPF</name>
<comment type="caution">
    <text evidence="3">The sequence shown here is derived from an EMBL/GenBank/DDBJ whole genome shotgun (WGS) entry which is preliminary data.</text>
</comment>
<dbReference type="EMBL" id="JASAOG010000044">
    <property type="protein sequence ID" value="KAK0059083.1"/>
    <property type="molecule type" value="Genomic_DNA"/>
</dbReference>
<proteinExistence type="predicted"/>
<evidence type="ECO:0000313" key="4">
    <source>
        <dbReference type="Proteomes" id="UP001233172"/>
    </source>
</evidence>
<protein>
    <submittedName>
        <fullName evidence="3">Uncharacterized protein</fullName>
    </submittedName>
</protein>
<reference evidence="3" key="1">
    <citation type="journal article" date="2023" name="PLoS Negl. Trop. Dis.">
        <title>A genome sequence for Biomphalaria pfeifferi, the major vector snail for the human-infecting parasite Schistosoma mansoni.</title>
        <authorList>
            <person name="Bu L."/>
            <person name="Lu L."/>
            <person name="Laidemitt M.R."/>
            <person name="Zhang S.M."/>
            <person name="Mutuku M."/>
            <person name="Mkoji G."/>
            <person name="Steinauer M."/>
            <person name="Loker E.S."/>
        </authorList>
    </citation>
    <scope>NUCLEOTIDE SEQUENCE</scope>
    <source>
        <strain evidence="3">KasaAsao</strain>
    </source>
</reference>
<dbReference type="AlphaFoldDB" id="A0AAD8BR04"/>
<accession>A0AAD8BR04</accession>
<evidence type="ECO:0000256" key="1">
    <source>
        <dbReference type="SAM" id="Coils"/>
    </source>
</evidence>
<dbReference type="Proteomes" id="UP001233172">
    <property type="component" value="Unassembled WGS sequence"/>
</dbReference>
<keyword evidence="4" id="KW-1185">Reference proteome</keyword>